<protein>
    <submittedName>
        <fullName evidence="4">Rhotekin a</fullName>
    </submittedName>
</protein>
<dbReference type="Ensembl" id="ENSSTUT00000106161.1">
    <property type="protein sequence ID" value="ENSSTUP00000098905.1"/>
    <property type="gene ID" value="ENSSTUG00000044303.1"/>
</dbReference>
<dbReference type="GO" id="GO:0000281">
    <property type="term" value="P:mitotic cytokinesis"/>
    <property type="evidence" value="ECO:0007669"/>
    <property type="project" value="TreeGrafter"/>
</dbReference>
<dbReference type="GeneTree" id="ENSGT00940000158491"/>
<name>A0A674DSW3_SALTR</name>
<dbReference type="PROSITE" id="PS51860">
    <property type="entry name" value="REM_1"/>
    <property type="match status" value="1"/>
</dbReference>
<proteinExistence type="predicted"/>
<keyword evidence="1" id="KW-0175">Coiled coil</keyword>
<dbReference type="InterPro" id="IPR011072">
    <property type="entry name" value="HR1_rho-bd"/>
</dbReference>
<evidence type="ECO:0000313" key="4">
    <source>
        <dbReference type="Ensembl" id="ENSSTUP00000098905.1"/>
    </source>
</evidence>
<reference evidence="4" key="2">
    <citation type="submission" date="2025-09" db="UniProtKB">
        <authorList>
            <consortium name="Ensembl"/>
        </authorList>
    </citation>
    <scope>IDENTIFICATION</scope>
</reference>
<evidence type="ECO:0000256" key="1">
    <source>
        <dbReference type="PROSITE-ProRule" id="PRU01207"/>
    </source>
</evidence>
<organism evidence="4 5">
    <name type="scientific">Salmo trutta</name>
    <name type="common">Brown trout</name>
    <dbReference type="NCBI Taxonomy" id="8032"/>
    <lineage>
        <taxon>Eukaryota</taxon>
        <taxon>Metazoa</taxon>
        <taxon>Chordata</taxon>
        <taxon>Craniata</taxon>
        <taxon>Vertebrata</taxon>
        <taxon>Euteleostomi</taxon>
        <taxon>Actinopterygii</taxon>
        <taxon>Neopterygii</taxon>
        <taxon>Teleostei</taxon>
        <taxon>Protacanthopterygii</taxon>
        <taxon>Salmoniformes</taxon>
        <taxon>Salmonidae</taxon>
        <taxon>Salmoninae</taxon>
        <taxon>Salmo</taxon>
    </lineage>
</organism>
<keyword evidence="5" id="KW-1185">Reference proteome</keyword>
<evidence type="ECO:0000259" key="2">
    <source>
        <dbReference type="PROSITE" id="PS50003"/>
    </source>
</evidence>
<dbReference type="InterPro" id="IPR001849">
    <property type="entry name" value="PH_domain"/>
</dbReference>
<dbReference type="PROSITE" id="PS50003">
    <property type="entry name" value="PH_DOMAIN"/>
    <property type="match status" value="1"/>
</dbReference>
<dbReference type="InterPro" id="IPR051364">
    <property type="entry name" value="Cytokinesis/Rho-signaling"/>
</dbReference>
<feature type="domain" description="REM-1" evidence="3">
    <location>
        <begin position="10"/>
        <end position="85"/>
    </location>
</feature>
<dbReference type="Gene3D" id="2.30.29.30">
    <property type="entry name" value="Pleckstrin-homology domain (PH domain)/Phosphotyrosine-binding domain (PTB)"/>
    <property type="match status" value="1"/>
</dbReference>
<accession>A0A674DSW3</accession>
<dbReference type="InterPro" id="IPR012966">
    <property type="entry name" value="AHD"/>
</dbReference>
<dbReference type="GO" id="GO:0000915">
    <property type="term" value="P:actomyosin contractile ring assembly"/>
    <property type="evidence" value="ECO:0007669"/>
    <property type="project" value="TreeGrafter"/>
</dbReference>
<dbReference type="AlphaFoldDB" id="A0A674DSW3"/>
<reference evidence="4" key="1">
    <citation type="submission" date="2025-08" db="UniProtKB">
        <authorList>
            <consortium name="Ensembl"/>
        </authorList>
    </citation>
    <scope>IDENTIFICATION</scope>
</reference>
<dbReference type="PANTHER" id="PTHR21538">
    <property type="entry name" value="ANILLIN/RHOTEKIN RTKN"/>
    <property type="match status" value="1"/>
</dbReference>
<dbReference type="SUPFAM" id="SSF50729">
    <property type="entry name" value="PH domain-like"/>
    <property type="match status" value="1"/>
</dbReference>
<sequence>MEDKLRILEDLNMMYIRQIALSLQDSNIQKKIDHEIRMRDGACKLLAACSQRDQALEASKSLLTCNIRIMAYMSELQRMKEAQVMSSDAGPTDDRLPCKGKVAISDLRIPLMWKDTEYFKNKGELHRCAVFCLLQVGAEIHDTDMVIVDRTLTDICFDNTIVFSEASPGFELRVELYSCCSEEDYSTGSTPRKLASKLSSSLGRSAGKKLRVAMDPGACSPISNGGATLLLPLPTVVGPKYHLLAHTTLSLSHVQDSFRTHDLSISGNEECSHWVPLYGSVCCRLAAQPHCMTQQMMSGCLKVKFGGDPQSWTNVYGVLKGTNLFCYHQQEDVEANIEPAFTISINKKTRIRALEKDLHNKAQSICISNHYGGEEVTHTLSADSREDTHRWMEAFWQQFYDMSQWKQCCDDLMKIELPSPRKATLVTSKQGSLYHEMGKTATQIALIYRFHMTGQGRSHGWAWECIGPPTWEPGPANKKPNPYKMALLQTEILLNFISCPGGWSQMIPQVKKPDVEVLGWRGYTWSAVVRPVGRTAKFSKTTLEAAYGREMNIKFSVNSSGGHSCSQHANCTLLQNCVIVLWDKTAHFKVAFYCLQHQVHLCNDRAVFNCIF</sequence>
<evidence type="ECO:0000313" key="5">
    <source>
        <dbReference type="Proteomes" id="UP000472277"/>
    </source>
</evidence>
<dbReference type="SMART" id="SM00233">
    <property type="entry name" value="PH"/>
    <property type="match status" value="1"/>
</dbReference>
<feature type="domain" description="PH" evidence="2">
    <location>
        <begin position="294"/>
        <end position="400"/>
    </location>
</feature>
<dbReference type="CDD" id="cd13249">
    <property type="entry name" value="PH_rhotekin2"/>
    <property type="match status" value="1"/>
</dbReference>
<dbReference type="GO" id="GO:0007165">
    <property type="term" value="P:signal transduction"/>
    <property type="evidence" value="ECO:0007669"/>
    <property type="project" value="InterPro"/>
</dbReference>
<dbReference type="SMART" id="SM00742">
    <property type="entry name" value="Hr1"/>
    <property type="match status" value="1"/>
</dbReference>
<dbReference type="Proteomes" id="UP000472277">
    <property type="component" value="Chromosome 27"/>
</dbReference>
<dbReference type="Pfam" id="PF08174">
    <property type="entry name" value="Anillin"/>
    <property type="match status" value="1"/>
</dbReference>
<dbReference type="GO" id="GO:0005826">
    <property type="term" value="C:actomyosin contractile ring"/>
    <property type="evidence" value="ECO:0007669"/>
    <property type="project" value="TreeGrafter"/>
</dbReference>
<evidence type="ECO:0000259" key="3">
    <source>
        <dbReference type="PROSITE" id="PS51860"/>
    </source>
</evidence>
<dbReference type="PANTHER" id="PTHR21538:SF19">
    <property type="entry name" value="RHOTEKIN"/>
    <property type="match status" value="1"/>
</dbReference>
<dbReference type="InterPro" id="IPR011993">
    <property type="entry name" value="PH-like_dom_sf"/>
</dbReference>
<dbReference type="Pfam" id="PF00169">
    <property type="entry name" value="PH"/>
    <property type="match status" value="1"/>
</dbReference>
<dbReference type="GO" id="GO:0031106">
    <property type="term" value="P:septin ring organization"/>
    <property type="evidence" value="ECO:0007669"/>
    <property type="project" value="TreeGrafter"/>
</dbReference>
<gene>
    <name evidence="4" type="primary">RTKN</name>
    <name evidence="4" type="synonym">rtkna</name>
</gene>